<keyword evidence="3" id="KW-1185">Reference proteome</keyword>
<name>A0ABR2L8V2_9EUKA</name>
<reference evidence="2 3" key="1">
    <citation type="submission" date="2024-04" db="EMBL/GenBank/DDBJ databases">
        <title>Tritrichomonas musculus Genome.</title>
        <authorList>
            <person name="Alves-Ferreira E."/>
            <person name="Grigg M."/>
            <person name="Lorenzi H."/>
            <person name="Galac M."/>
        </authorList>
    </citation>
    <scope>NUCLEOTIDE SEQUENCE [LARGE SCALE GENOMIC DNA]</scope>
    <source>
        <strain evidence="2 3">EAF2021</strain>
    </source>
</reference>
<dbReference type="Proteomes" id="UP001470230">
    <property type="component" value="Unassembled WGS sequence"/>
</dbReference>
<gene>
    <name evidence="2" type="ORF">M9Y10_002121</name>
</gene>
<evidence type="ECO:0000313" key="2">
    <source>
        <dbReference type="EMBL" id="KAK8899799.1"/>
    </source>
</evidence>
<organism evidence="2 3">
    <name type="scientific">Tritrichomonas musculus</name>
    <dbReference type="NCBI Taxonomy" id="1915356"/>
    <lineage>
        <taxon>Eukaryota</taxon>
        <taxon>Metamonada</taxon>
        <taxon>Parabasalia</taxon>
        <taxon>Tritrichomonadida</taxon>
        <taxon>Tritrichomonadidae</taxon>
        <taxon>Tritrichomonas</taxon>
    </lineage>
</organism>
<proteinExistence type="predicted"/>
<evidence type="ECO:0000313" key="3">
    <source>
        <dbReference type="Proteomes" id="UP001470230"/>
    </source>
</evidence>
<comment type="caution">
    <text evidence="2">The sequence shown here is derived from an EMBL/GenBank/DDBJ whole genome shotgun (WGS) entry which is preliminary data.</text>
</comment>
<protein>
    <submittedName>
        <fullName evidence="2">Uncharacterized protein</fullName>
    </submittedName>
</protein>
<sequence length="652" mass="74105">MTQPAQNIDEKEIRQYCKNFFSIISQYISQESFLAELKKIISNPEERQNFFQFLSSKKVPIDIQIKILNHPFAYRLANLNISQNLFSTKPPIKKAINYDNEKFADFIHKFLSIRGNPAVSSDFLRIIQNNNLMSDKDLKLFCDSINWVGEKYPKKVLRQLGLPASIGWMTKKSIASYTKVDFPIGYPKRSGQEKRHALLCNQDWVACECQSEDPHHHTAIIRQVNEMLEDIEDRHSYLDIQIERNMNVLVYFLTKGKKCTGFPSPMVLNEMNEIYKKGGAIILELYKKNPEKYQPIIVERLRQRGISLRTERINKLEHFATDLERVLPPQRSKYQSAQSIKNAFPNFSEVGKMPICYKTENINLIGQLVEIYIDIQLKNSNSELGTSNSGFGTSISSHSSTNLYNSGSSFGSSSDIKSIYSNSNTNSNDSLSNANESSTSTNDLNNSANNNFNPLSSAFNINNSYFTGGLGINPSCGNPALIFELEKMKQISRIIMNQLYYPPTTPLRASFTHTASLCTAAILTNELDVVNEIDDRTKTGVKLAVEIGITSEMLHGHWRLFKIAIDTLNKKKWTDGAREMSGMFFEINLTKAIRIIRTINLFIKCLKQEATNEYSENDPDLLLCNFTDNTIIISFAANPNFATALDLTRFET</sequence>
<evidence type="ECO:0000256" key="1">
    <source>
        <dbReference type="SAM" id="MobiDB-lite"/>
    </source>
</evidence>
<feature type="region of interest" description="Disordered" evidence="1">
    <location>
        <begin position="425"/>
        <end position="447"/>
    </location>
</feature>
<accession>A0ABR2L8V2</accession>
<dbReference type="EMBL" id="JAPFFF010000001">
    <property type="protein sequence ID" value="KAK8899799.1"/>
    <property type="molecule type" value="Genomic_DNA"/>
</dbReference>